<name>A0AA35KB76_9SAUR</name>
<dbReference type="EMBL" id="OX395130">
    <property type="protein sequence ID" value="CAI5774915.1"/>
    <property type="molecule type" value="Genomic_DNA"/>
</dbReference>
<reference evidence="1" key="1">
    <citation type="submission" date="2022-12" db="EMBL/GenBank/DDBJ databases">
        <authorList>
            <person name="Alioto T."/>
            <person name="Alioto T."/>
            <person name="Gomez Garrido J."/>
        </authorList>
    </citation>
    <scope>NUCLEOTIDE SEQUENCE</scope>
</reference>
<organism evidence="1 2">
    <name type="scientific">Podarcis lilfordi</name>
    <name type="common">Lilford's wall lizard</name>
    <dbReference type="NCBI Taxonomy" id="74358"/>
    <lineage>
        <taxon>Eukaryota</taxon>
        <taxon>Metazoa</taxon>
        <taxon>Chordata</taxon>
        <taxon>Craniata</taxon>
        <taxon>Vertebrata</taxon>
        <taxon>Euteleostomi</taxon>
        <taxon>Lepidosauria</taxon>
        <taxon>Squamata</taxon>
        <taxon>Bifurcata</taxon>
        <taxon>Unidentata</taxon>
        <taxon>Episquamata</taxon>
        <taxon>Laterata</taxon>
        <taxon>Lacertibaenia</taxon>
        <taxon>Lacertidae</taxon>
        <taxon>Podarcis</taxon>
    </lineage>
</organism>
<evidence type="ECO:0000313" key="2">
    <source>
        <dbReference type="Proteomes" id="UP001178461"/>
    </source>
</evidence>
<accession>A0AA35KB76</accession>
<protein>
    <submittedName>
        <fullName evidence="1">Uncharacterized protein</fullName>
    </submittedName>
</protein>
<proteinExistence type="predicted"/>
<gene>
    <name evidence="1" type="ORF">PODLI_1B003668</name>
</gene>
<evidence type="ECO:0000313" key="1">
    <source>
        <dbReference type="EMBL" id="CAI5774915.1"/>
    </source>
</evidence>
<sequence>MPAQINSRHLNRKDHGTKVALFDFHIKALPDISKHQGGILLATRKLDPLTYLVCSCCKKQIKVALKNNNIGAVVGRVYMQDASHNEDQHHKDVSGNSLLAAILCLAHHHIFVIWWRLFPRKHLLSRYLEGLKRPQTAKQMKPLLK</sequence>
<dbReference type="Proteomes" id="UP001178461">
    <property type="component" value="Chromosome 5"/>
</dbReference>
<dbReference type="AlphaFoldDB" id="A0AA35KB76"/>
<keyword evidence="2" id="KW-1185">Reference proteome</keyword>